<organism evidence="1">
    <name type="scientific">Siphoviridae sp. ctTC45</name>
    <dbReference type="NCBI Taxonomy" id="2827573"/>
    <lineage>
        <taxon>Viruses</taxon>
        <taxon>Duplodnaviria</taxon>
        <taxon>Heunggongvirae</taxon>
        <taxon>Uroviricota</taxon>
        <taxon>Caudoviricetes</taxon>
    </lineage>
</organism>
<proteinExistence type="predicted"/>
<dbReference type="EMBL" id="BK015895">
    <property type="protein sequence ID" value="DAD72190.1"/>
    <property type="molecule type" value="Genomic_DNA"/>
</dbReference>
<reference evidence="1" key="1">
    <citation type="journal article" date="2021" name="Proc. Natl. Acad. Sci. U.S.A.">
        <title>A Catalog of Tens of Thousands of Viruses from Human Metagenomes Reveals Hidden Associations with Chronic Diseases.</title>
        <authorList>
            <person name="Tisza M.J."/>
            <person name="Buck C.B."/>
        </authorList>
    </citation>
    <scope>NUCLEOTIDE SEQUENCE</scope>
    <source>
        <strain evidence="1">CtTC45</strain>
    </source>
</reference>
<protein>
    <submittedName>
        <fullName evidence="1">Uncharacterized protein</fullName>
    </submittedName>
</protein>
<name>A0A8S5LQH3_9CAUD</name>
<accession>A0A8S5LQH3</accession>
<sequence length="109" mass="12685">MSADIKLSKLIKDMQKLIKDMENMLQCHQQKSVSQDKYIPTSYCEVGRTYRIPCEDNPNCYRKAIVTKLMEDFAVVRVNGEEFSVPLSDLHILLSEVQDLYNRIYSTCD</sequence>
<evidence type="ECO:0000313" key="1">
    <source>
        <dbReference type="EMBL" id="DAD72190.1"/>
    </source>
</evidence>